<dbReference type="EMBL" id="MF061203">
    <property type="protein sequence ID" value="ASA37387.1"/>
    <property type="molecule type" value="Genomic_DNA"/>
</dbReference>
<protein>
    <submittedName>
        <fullName evidence="2">Uncharacterized protein</fullName>
    </submittedName>
</protein>
<sequence>MLFQSFVSLSMQKTNSVVGVGIYSGFRPTLEYPGKWISIYNRPRYLPTRKYLCYTKGGTLDPDEIVYDIFQKICLEMEDREIISRVLKYFGSCTGEDLLNKVKVKGAGWFVKNKPSFLKSAYSIHTTKACLLAELHSAQLERTDQQESVLKVGFWYGAWKRFLFEVFSDRSSNGELIARQSLYDTLQINESKGEFVDSQDILVDKLLEILRKAIPNDDEGKCSDSENGLELHTEDEFELDRE</sequence>
<reference evidence="2" key="1">
    <citation type="journal article" date="2017" name="Am. J. Bot.">
        <title>The East Asian origin of the giant lobelias.</title>
        <authorList>
            <person name="Knox E.B."/>
            <person name="Li C."/>
        </authorList>
    </citation>
    <scope>NUCLEOTIDE SEQUENCE</scope>
</reference>
<name>A0A1Z2R154_9ASTR</name>
<geneLocation type="plastid" evidence="2"/>
<feature type="region of interest" description="Disordered" evidence="1">
    <location>
        <begin position="217"/>
        <end position="242"/>
    </location>
</feature>
<evidence type="ECO:0000256" key="1">
    <source>
        <dbReference type="SAM" id="MobiDB-lite"/>
    </source>
</evidence>
<dbReference type="GeneID" id="33370447"/>
<evidence type="ECO:0000313" key="2">
    <source>
        <dbReference type="EMBL" id="ASA37387.1"/>
    </source>
</evidence>
<dbReference type="AlphaFoldDB" id="A0A1Z2R154"/>
<accession>A0A1Z2R154</accession>
<organism evidence="2">
    <name type="scientific">Pratia nummularia</name>
    <dbReference type="NCBI Taxonomy" id="368691"/>
    <lineage>
        <taxon>Eukaryota</taxon>
        <taxon>Viridiplantae</taxon>
        <taxon>Streptophyta</taxon>
        <taxon>Embryophyta</taxon>
        <taxon>Tracheophyta</taxon>
        <taxon>Spermatophyta</taxon>
        <taxon>Magnoliopsida</taxon>
        <taxon>eudicotyledons</taxon>
        <taxon>Gunneridae</taxon>
        <taxon>Pentapetalae</taxon>
        <taxon>asterids</taxon>
        <taxon>campanulids</taxon>
        <taxon>Asterales</taxon>
        <taxon>Campanulaceae</taxon>
        <taxon>Pratia</taxon>
    </lineage>
</organism>
<proteinExistence type="predicted"/>
<keyword evidence="2" id="KW-0934">Plastid</keyword>
<dbReference type="RefSeq" id="YP_009405312.1">
    <property type="nucleotide sequence ID" value="NC_035381.1"/>
</dbReference>
<gene>
    <name evidence="2" type="primary">ORF242</name>
    <name evidence="2" type="ORF">Lo_num1Pt0329</name>
</gene>